<feature type="transmembrane region" description="Helical" evidence="2">
    <location>
        <begin position="320"/>
        <end position="339"/>
    </location>
</feature>
<evidence type="ECO:0000256" key="1">
    <source>
        <dbReference type="SAM" id="MobiDB-lite"/>
    </source>
</evidence>
<keyword evidence="2" id="KW-1133">Transmembrane helix</keyword>
<feature type="transmembrane region" description="Helical" evidence="2">
    <location>
        <begin position="282"/>
        <end position="308"/>
    </location>
</feature>
<feature type="compositionally biased region" description="Basic and acidic residues" evidence="1">
    <location>
        <begin position="1"/>
        <end position="15"/>
    </location>
</feature>
<dbReference type="Proteomes" id="UP000198604">
    <property type="component" value="Unassembled WGS sequence"/>
</dbReference>
<keyword evidence="4" id="KW-1185">Reference proteome</keyword>
<keyword evidence="2" id="KW-0472">Membrane</keyword>
<evidence type="ECO:0000313" key="4">
    <source>
        <dbReference type="Proteomes" id="UP000198604"/>
    </source>
</evidence>
<evidence type="ECO:0000313" key="3">
    <source>
        <dbReference type="EMBL" id="CQR23853.1"/>
    </source>
</evidence>
<feature type="transmembrane region" description="Helical" evidence="2">
    <location>
        <begin position="197"/>
        <end position="228"/>
    </location>
</feature>
<keyword evidence="2" id="KW-0812">Transmembrane</keyword>
<gene>
    <name evidence="3" type="ORF">BN1356_00223</name>
</gene>
<feature type="transmembrane region" description="Helical" evidence="2">
    <location>
        <begin position="240"/>
        <end position="262"/>
    </location>
</feature>
<evidence type="ECO:0000256" key="2">
    <source>
        <dbReference type="SAM" id="Phobius"/>
    </source>
</evidence>
<protein>
    <submittedName>
        <fullName evidence="3">Heme/copper-type cytochrome/quinol oxidase, subunit 1</fullName>
    </submittedName>
</protein>
<name>A0A0E4CRW7_9STRE</name>
<organism evidence="3 4">
    <name type="scientific">Streptococcus varani</name>
    <dbReference type="NCBI Taxonomy" id="1608583"/>
    <lineage>
        <taxon>Bacteria</taxon>
        <taxon>Bacillati</taxon>
        <taxon>Bacillota</taxon>
        <taxon>Bacilli</taxon>
        <taxon>Lactobacillales</taxon>
        <taxon>Streptococcaceae</taxon>
        <taxon>Streptococcus</taxon>
    </lineage>
</organism>
<proteinExistence type="predicted"/>
<feature type="region of interest" description="Disordered" evidence="1">
    <location>
        <begin position="1"/>
        <end position="31"/>
    </location>
</feature>
<feature type="transmembrane region" description="Helical" evidence="2">
    <location>
        <begin position="101"/>
        <end position="134"/>
    </location>
</feature>
<sequence>MTELEERNGELEQYSRRHRKGGRRRQQKTSSIQLNEEFRENLPSARILPAFLWSAILSLLSVANPFFGGLASNLQSQNFYAGFAMAAGQSPYGDFFGTNGVLFYLLTLVTGLLKTTIGLAVFQFIALFVAGIYFHKIMTYFSQSRQIADQLSVWFYLFILAAGFGGVYASIFVLPFLLTSIWFLVRYFENGVRDEMFIFYGIDAALVFMIYPKSVLLWIIATLVLLFFNARRKHCARGIYQSLATLFGFLMVIYSVGYYAFVEQILGTAIQQTFFYNIHLEFAHGTILWTVAIVVAALLASGFLKNFFMTLFSFKDGQHSYIKSTLILAFLAELVFIIGNPNFDASQLIILLPYGFIMAVLPWKSRSSKKVDETEMEEIDFEAETVRVEFNYLKSSFFLPLLICLYIPLHPVLTYVQEGRLNQERVEIANYIKGNSETDAKIYAWDNSAQIYLRSGRMSAASILTAQPYLDTEDNQSQITFDLNKNQAQFVVVNQKIALLDAIKNNLERNYTTLDLGNSDFTVYQKK</sequence>
<feature type="transmembrane region" description="Helical" evidence="2">
    <location>
        <begin position="47"/>
        <end position="67"/>
    </location>
</feature>
<dbReference type="STRING" id="1608583.BN1356_00223"/>
<dbReference type="AlphaFoldDB" id="A0A0E4CRW7"/>
<dbReference type="OrthoDB" id="2243499at2"/>
<dbReference type="EMBL" id="CTEN01000001">
    <property type="protein sequence ID" value="CQR23853.1"/>
    <property type="molecule type" value="Genomic_DNA"/>
</dbReference>
<dbReference type="RefSeq" id="WP_093649595.1">
    <property type="nucleotide sequence ID" value="NZ_CTEN01000001.1"/>
</dbReference>
<feature type="transmembrane region" description="Helical" evidence="2">
    <location>
        <begin position="397"/>
        <end position="416"/>
    </location>
</feature>
<accession>A0A0E4CRW7</accession>
<reference evidence="4" key="1">
    <citation type="submission" date="2015-03" db="EMBL/GenBank/DDBJ databases">
        <authorList>
            <person name="Urmite Genomes"/>
        </authorList>
    </citation>
    <scope>NUCLEOTIDE SEQUENCE [LARGE SCALE GENOMIC DNA]</scope>
    <source>
        <strain evidence="4">FF10</strain>
    </source>
</reference>
<feature type="compositionally biased region" description="Basic residues" evidence="1">
    <location>
        <begin position="16"/>
        <end position="27"/>
    </location>
</feature>
<feature type="transmembrane region" description="Helical" evidence="2">
    <location>
        <begin position="155"/>
        <end position="185"/>
    </location>
</feature>